<evidence type="ECO:0000313" key="5">
    <source>
        <dbReference type="Proteomes" id="UP001165584"/>
    </source>
</evidence>
<dbReference type="RefSeq" id="WP_259505413.1">
    <property type="nucleotide sequence ID" value="NZ_JANLCM010000001.1"/>
</dbReference>
<name>A0ABT2GM30_9MICO</name>
<keyword evidence="2" id="KW-1133">Transmembrane helix</keyword>
<dbReference type="InterPro" id="IPR025241">
    <property type="entry name" value="DUF4190"/>
</dbReference>
<evidence type="ECO:0000256" key="2">
    <source>
        <dbReference type="SAM" id="Phobius"/>
    </source>
</evidence>
<feature type="compositionally biased region" description="Low complexity" evidence="1">
    <location>
        <begin position="1"/>
        <end position="57"/>
    </location>
</feature>
<dbReference type="Proteomes" id="UP001165584">
    <property type="component" value="Unassembled WGS sequence"/>
</dbReference>
<feature type="compositionally biased region" description="Pro residues" evidence="1">
    <location>
        <begin position="69"/>
        <end position="82"/>
    </location>
</feature>
<organism evidence="4 5">
    <name type="scientific">Herbiconiux aconitum</name>
    <dbReference type="NCBI Taxonomy" id="2970913"/>
    <lineage>
        <taxon>Bacteria</taxon>
        <taxon>Bacillati</taxon>
        <taxon>Actinomycetota</taxon>
        <taxon>Actinomycetes</taxon>
        <taxon>Micrococcales</taxon>
        <taxon>Microbacteriaceae</taxon>
        <taxon>Herbiconiux</taxon>
    </lineage>
</organism>
<gene>
    <name evidence="4" type="ORF">N1027_03945</name>
</gene>
<sequence length="166" mass="16425">MTNNTPTPESPTSTSTETGATETLDGAMTATATLPPAATGTLPAAATGTGTPAAAGTVPIYPSHQAPQQPAPPAAPQPAQLYPPQPKTNILGIVTLVLGILGFGVIPVITGHIALNQIKKTGEDGRGLTLAGLILGYVTLAGWLLIAAFWVALAGFAVVGAALGAN</sequence>
<keyword evidence="2" id="KW-0812">Transmembrane</keyword>
<feature type="region of interest" description="Disordered" evidence="1">
    <location>
        <begin position="1"/>
        <end position="82"/>
    </location>
</feature>
<feature type="transmembrane region" description="Helical" evidence="2">
    <location>
        <begin position="90"/>
        <end position="109"/>
    </location>
</feature>
<evidence type="ECO:0000259" key="3">
    <source>
        <dbReference type="Pfam" id="PF13828"/>
    </source>
</evidence>
<evidence type="ECO:0000313" key="4">
    <source>
        <dbReference type="EMBL" id="MCS5717284.1"/>
    </source>
</evidence>
<reference evidence="4" key="1">
    <citation type="submission" date="2022-08" db="EMBL/GenBank/DDBJ databases">
        <authorList>
            <person name="Deng Y."/>
            <person name="Han X.-F."/>
            <person name="Zhang Y.-Q."/>
        </authorList>
    </citation>
    <scope>NUCLEOTIDE SEQUENCE</scope>
    <source>
        <strain evidence="4">CPCC 205763</strain>
    </source>
</reference>
<dbReference type="Pfam" id="PF13828">
    <property type="entry name" value="DUF4190"/>
    <property type="match status" value="1"/>
</dbReference>
<keyword evidence="2" id="KW-0472">Membrane</keyword>
<protein>
    <submittedName>
        <fullName evidence="4">DUF4190 domain-containing protein</fullName>
    </submittedName>
</protein>
<feature type="domain" description="DUF4190" evidence="3">
    <location>
        <begin position="91"/>
        <end position="145"/>
    </location>
</feature>
<comment type="caution">
    <text evidence="4">The sequence shown here is derived from an EMBL/GenBank/DDBJ whole genome shotgun (WGS) entry which is preliminary data.</text>
</comment>
<dbReference type="EMBL" id="JANLCM010000001">
    <property type="protein sequence ID" value="MCS5717284.1"/>
    <property type="molecule type" value="Genomic_DNA"/>
</dbReference>
<keyword evidence="5" id="KW-1185">Reference proteome</keyword>
<feature type="transmembrane region" description="Helical" evidence="2">
    <location>
        <begin position="130"/>
        <end position="163"/>
    </location>
</feature>
<evidence type="ECO:0000256" key="1">
    <source>
        <dbReference type="SAM" id="MobiDB-lite"/>
    </source>
</evidence>
<proteinExistence type="predicted"/>
<accession>A0ABT2GM30</accession>